<evidence type="ECO:0000313" key="2">
    <source>
        <dbReference type="Proteomes" id="UP001287286"/>
    </source>
</evidence>
<keyword evidence="2" id="KW-1185">Reference proteome</keyword>
<name>A0ABR0C8Y3_PURLI</name>
<evidence type="ECO:0000313" key="1">
    <source>
        <dbReference type="EMBL" id="KAK4092645.1"/>
    </source>
</evidence>
<accession>A0ABR0C8Y3</accession>
<reference evidence="1 2" key="1">
    <citation type="journal article" date="2024" name="Microbiol. Resour. Announc.">
        <title>Genome annotations for the ascomycete fungi Trichoderma harzianum, Trichoderma aggressivum, and Purpureocillium lilacinum.</title>
        <authorList>
            <person name="Beijen E.P.W."/>
            <person name="Ohm R.A."/>
        </authorList>
    </citation>
    <scope>NUCLEOTIDE SEQUENCE [LARGE SCALE GENOMIC DNA]</scope>
    <source>
        <strain evidence="1 2">CBS 150709</strain>
    </source>
</reference>
<comment type="caution">
    <text evidence="1">The sequence shown here is derived from an EMBL/GenBank/DDBJ whole genome shotgun (WGS) entry which is preliminary data.</text>
</comment>
<gene>
    <name evidence="1" type="ORF">Purlil1_3266</name>
</gene>
<sequence>MQLVAGRNVRVAVKPYQGFIGRMTCVSREVFYTPAYNRNIDFGDALRLYGAARQLHHEPLAGDGHGKNAKNAGDGLTFRLQVDHQADLSPFQTSRQPGAFGLANHDRDQMQVVQV</sequence>
<dbReference type="Proteomes" id="UP001287286">
    <property type="component" value="Unassembled WGS sequence"/>
</dbReference>
<proteinExistence type="predicted"/>
<protein>
    <submittedName>
        <fullName evidence="1">Uncharacterized protein</fullName>
    </submittedName>
</protein>
<organism evidence="1 2">
    <name type="scientific">Purpureocillium lilacinum</name>
    <name type="common">Paecilomyces lilacinus</name>
    <dbReference type="NCBI Taxonomy" id="33203"/>
    <lineage>
        <taxon>Eukaryota</taxon>
        <taxon>Fungi</taxon>
        <taxon>Dikarya</taxon>
        <taxon>Ascomycota</taxon>
        <taxon>Pezizomycotina</taxon>
        <taxon>Sordariomycetes</taxon>
        <taxon>Hypocreomycetidae</taxon>
        <taxon>Hypocreales</taxon>
        <taxon>Ophiocordycipitaceae</taxon>
        <taxon>Purpureocillium</taxon>
    </lineage>
</organism>
<dbReference type="EMBL" id="JAWRVI010000008">
    <property type="protein sequence ID" value="KAK4092645.1"/>
    <property type="molecule type" value="Genomic_DNA"/>
</dbReference>